<evidence type="ECO:0000256" key="4">
    <source>
        <dbReference type="ARBA" id="ARBA00022723"/>
    </source>
</evidence>
<dbReference type="SUPFAM" id="SSF53067">
    <property type="entry name" value="Actin-like ATPase domain"/>
    <property type="match status" value="2"/>
</dbReference>
<keyword evidence="1 8" id="KW-0963">Cytoplasm</keyword>
<evidence type="ECO:0000256" key="2">
    <source>
        <dbReference type="ARBA" id="ARBA00022679"/>
    </source>
</evidence>
<feature type="binding site" evidence="8">
    <location>
        <position position="122"/>
    </location>
    <ligand>
        <name>Fe cation</name>
        <dbReference type="ChEBI" id="CHEBI:24875"/>
    </ligand>
</feature>
<dbReference type="Proteomes" id="UP000193862">
    <property type="component" value="Unassembled WGS sequence"/>
</dbReference>
<reference evidence="10 11" key="1">
    <citation type="submission" date="2017-03" db="EMBL/GenBank/DDBJ databases">
        <authorList>
            <person name="Afonso C.L."/>
            <person name="Miller P.J."/>
            <person name="Scott M.A."/>
            <person name="Spackman E."/>
            <person name="Goraichik I."/>
            <person name="Dimitrov K.M."/>
            <person name="Suarez D.L."/>
            <person name="Swayne D.E."/>
        </authorList>
    </citation>
    <scope>NUCLEOTIDE SEQUENCE [LARGE SCALE GENOMIC DNA]</scope>
    <source>
        <strain evidence="10 11">CECT 8620</strain>
    </source>
</reference>
<feature type="binding site" evidence="8">
    <location>
        <position position="288"/>
    </location>
    <ligand>
        <name>substrate</name>
    </ligand>
</feature>
<evidence type="ECO:0000313" key="11">
    <source>
        <dbReference type="Proteomes" id="UP000193862"/>
    </source>
</evidence>
<dbReference type="GO" id="GO:0061711">
    <property type="term" value="F:tRNA N(6)-L-threonylcarbamoyladenine synthase activity"/>
    <property type="evidence" value="ECO:0007669"/>
    <property type="project" value="UniProtKB-EC"/>
</dbReference>
<dbReference type="EMBL" id="FWFS01000001">
    <property type="protein sequence ID" value="SLN12261.1"/>
    <property type="molecule type" value="Genomic_DNA"/>
</dbReference>
<dbReference type="OrthoDB" id="9806197at2"/>
<dbReference type="EC" id="2.3.1.234" evidence="8"/>
<dbReference type="InterPro" id="IPR000905">
    <property type="entry name" value="Gcp-like_dom"/>
</dbReference>
<dbReference type="NCBIfam" id="TIGR03723">
    <property type="entry name" value="T6A_TsaD_YgjD"/>
    <property type="match status" value="1"/>
</dbReference>
<dbReference type="GO" id="GO:0002949">
    <property type="term" value="P:tRNA threonylcarbamoyladenosine modification"/>
    <property type="evidence" value="ECO:0007669"/>
    <property type="project" value="UniProtKB-UniRule"/>
</dbReference>
<evidence type="ECO:0000256" key="1">
    <source>
        <dbReference type="ARBA" id="ARBA00022490"/>
    </source>
</evidence>
<comment type="cofactor">
    <cofactor evidence="8">
        <name>Fe(2+)</name>
        <dbReference type="ChEBI" id="CHEBI:29033"/>
    </cofactor>
    <text evidence="8">Binds 1 Fe(2+) ion per subunit.</text>
</comment>
<dbReference type="HAMAP" id="MF_01445">
    <property type="entry name" value="TsaD"/>
    <property type="match status" value="1"/>
</dbReference>
<dbReference type="CDD" id="cd24133">
    <property type="entry name" value="ASKHA_NBD_TsaD_bac"/>
    <property type="match status" value="1"/>
</dbReference>
<dbReference type="PANTHER" id="PTHR11735">
    <property type="entry name" value="TRNA N6-ADENOSINE THREONYLCARBAMOYLTRANSFERASE"/>
    <property type="match status" value="1"/>
</dbReference>
<evidence type="ECO:0000259" key="9">
    <source>
        <dbReference type="Pfam" id="PF00814"/>
    </source>
</evidence>
<name>A0A1Y5R9K8_9RHOB</name>
<protein>
    <recommendedName>
        <fullName evidence="8">tRNA N6-adenosine threonylcarbamoyltransferase</fullName>
        <ecNumber evidence="8">2.3.1.234</ecNumber>
    </recommendedName>
    <alternativeName>
        <fullName evidence="8">N6-L-threonylcarbamoyladenine synthase</fullName>
        <shortName evidence="8">t(6)A synthase</shortName>
    </alternativeName>
    <alternativeName>
        <fullName evidence="8">t(6)A37 threonylcarbamoyladenosine biosynthesis protein TsaD</fullName>
    </alternativeName>
    <alternativeName>
        <fullName evidence="8">tRNA threonylcarbamoyladenosine biosynthesis protein TsaD</fullName>
    </alternativeName>
</protein>
<keyword evidence="4 8" id="KW-0479">Metal-binding</keyword>
<dbReference type="PANTHER" id="PTHR11735:SF6">
    <property type="entry name" value="TRNA N6-ADENOSINE THREONYLCARBAMOYLTRANSFERASE, MITOCHONDRIAL"/>
    <property type="match status" value="1"/>
</dbReference>
<feature type="binding site" evidence="8">
    <location>
        <position position="190"/>
    </location>
    <ligand>
        <name>substrate</name>
    </ligand>
</feature>
<proteinExistence type="inferred from homology"/>
<evidence type="ECO:0000256" key="5">
    <source>
        <dbReference type="ARBA" id="ARBA00023004"/>
    </source>
</evidence>
<evidence type="ECO:0000313" key="10">
    <source>
        <dbReference type="EMBL" id="SLN12261.1"/>
    </source>
</evidence>
<dbReference type="Gene3D" id="3.30.420.40">
    <property type="match status" value="2"/>
</dbReference>
<dbReference type="InterPro" id="IPR043129">
    <property type="entry name" value="ATPase_NBD"/>
</dbReference>
<dbReference type="InterPro" id="IPR022450">
    <property type="entry name" value="TsaD"/>
</dbReference>
<comment type="similarity">
    <text evidence="8">Belongs to the KAE1 / TsaD family.</text>
</comment>
<dbReference type="Pfam" id="PF00814">
    <property type="entry name" value="TsaD"/>
    <property type="match status" value="1"/>
</dbReference>
<accession>A0A1Y5R9K8</accession>
<comment type="subcellular location">
    <subcellularLocation>
        <location evidence="8">Cytoplasm</location>
    </subcellularLocation>
</comment>
<sequence>MTLTRTLLGIESSCDDTAAAVVRLKDGKGRVLSSIVASQTELHAAFGGVVPEIAARAHTEKLDTSIQSALDAAQLGFGDLDAIAVTAGPGLIGGVVAGVMCAKGLSAATGLPLIGVNHLAGHALTPRLTDGLAFPYLMLLVSGGHCQFLIAHSATRFERLGGTIDDAPGEAFDKTAKLLGLPQPGGPAVEDAATRGDPERFRFPRPLLDRAGCDMSFSGLKTALLRARDARISDCGGLTVTDRDDLCAGFQRAVRDVLIEKSRRALQQYLEMSPAAPTLAVAGGVAANTAIRTGLETLCDSLGVAFTAPPLRLCTDNAAMIAWAGIELLTAQAVDPATLTARPRWPLDDRAPVLIGSGKKGAKA</sequence>
<dbReference type="PRINTS" id="PR00789">
    <property type="entry name" value="OSIALOPTASE"/>
</dbReference>
<comment type="function">
    <text evidence="8">Required for the formation of a threonylcarbamoyl group on adenosine at position 37 (t(6)A37) in tRNAs that read codons beginning with adenine. Is involved in the transfer of the threonylcarbamoyl moiety of threonylcarbamoyl-AMP (TC-AMP) to the N6 group of A37, together with TsaE and TsaB. TsaD likely plays a direct catalytic role in this reaction.</text>
</comment>
<dbReference type="AlphaFoldDB" id="A0A1Y5R9K8"/>
<evidence type="ECO:0000256" key="6">
    <source>
        <dbReference type="ARBA" id="ARBA00023315"/>
    </source>
</evidence>
<evidence type="ECO:0000256" key="7">
    <source>
        <dbReference type="ARBA" id="ARBA00048117"/>
    </source>
</evidence>
<keyword evidence="5 8" id="KW-0408">Iron</keyword>
<evidence type="ECO:0000256" key="3">
    <source>
        <dbReference type="ARBA" id="ARBA00022694"/>
    </source>
</evidence>
<keyword evidence="2 8" id="KW-0808">Transferase</keyword>
<dbReference type="GO" id="GO:0005506">
    <property type="term" value="F:iron ion binding"/>
    <property type="evidence" value="ECO:0007669"/>
    <property type="project" value="UniProtKB-UniRule"/>
</dbReference>
<dbReference type="FunFam" id="3.30.420.40:FF:000040">
    <property type="entry name" value="tRNA N6-adenosine threonylcarbamoyltransferase"/>
    <property type="match status" value="1"/>
</dbReference>
<organism evidence="10 11">
    <name type="scientific">Aquimixticola soesokkakensis</name>
    <dbReference type="NCBI Taxonomy" id="1519096"/>
    <lineage>
        <taxon>Bacteria</taxon>
        <taxon>Pseudomonadati</taxon>
        <taxon>Pseudomonadota</taxon>
        <taxon>Alphaproteobacteria</taxon>
        <taxon>Rhodobacterales</taxon>
        <taxon>Paracoccaceae</taxon>
        <taxon>Aquimixticola</taxon>
    </lineage>
</organism>
<comment type="catalytic activity">
    <reaction evidence="7 8">
        <text>L-threonylcarbamoyladenylate + adenosine(37) in tRNA = N(6)-L-threonylcarbamoyladenosine(37) in tRNA + AMP + H(+)</text>
        <dbReference type="Rhea" id="RHEA:37059"/>
        <dbReference type="Rhea" id="RHEA-COMP:10162"/>
        <dbReference type="Rhea" id="RHEA-COMP:10163"/>
        <dbReference type="ChEBI" id="CHEBI:15378"/>
        <dbReference type="ChEBI" id="CHEBI:73682"/>
        <dbReference type="ChEBI" id="CHEBI:74411"/>
        <dbReference type="ChEBI" id="CHEBI:74418"/>
        <dbReference type="ChEBI" id="CHEBI:456215"/>
        <dbReference type="EC" id="2.3.1.234"/>
    </reaction>
</comment>
<keyword evidence="3 8" id="KW-0819">tRNA processing</keyword>
<feature type="binding site" evidence="8">
    <location>
        <position position="316"/>
    </location>
    <ligand>
        <name>Fe cation</name>
        <dbReference type="ChEBI" id="CHEBI:24875"/>
    </ligand>
</feature>
<dbReference type="RefSeq" id="WP_085834900.1">
    <property type="nucleotide sequence ID" value="NZ_FWFS01000001.1"/>
</dbReference>
<feature type="binding site" evidence="8">
    <location>
        <position position="186"/>
    </location>
    <ligand>
        <name>substrate</name>
    </ligand>
</feature>
<feature type="binding site" evidence="8">
    <location>
        <position position="173"/>
    </location>
    <ligand>
        <name>substrate</name>
    </ligand>
</feature>
<feature type="binding site" evidence="8">
    <location>
        <position position="118"/>
    </location>
    <ligand>
        <name>Fe cation</name>
        <dbReference type="ChEBI" id="CHEBI:24875"/>
    </ligand>
</feature>
<dbReference type="NCBIfam" id="TIGR00329">
    <property type="entry name" value="gcp_kae1"/>
    <property type="match status" value="1"/>
</dbReference>
<evidence type="ECO:0000256" key="8">
    <source>
        <dbReference type="HAMAP-Rule" id="MF_01445"/>
    </source>
</evidence>
<keyword evidence="11" id="KW-1185">Reference proteome</keyword>
<feature type="binding site" evidence="8">
    <location>
        <begin position="140"/>
        <end position="144"/>
    </location>
    <ligand>
        <name>substrate</name>
    </ligand>
</feature>
<feature type="domain" description="Gcp-like" evidence="9">
    <location>
        <begin position="31"/>
        <end position="323"/>
    </location>
</feature>
<dbReference type="InterPro" id="IPR017861">
    <property type="entry name" value="KAE1/TsaD"/>
</dbReference>
<gene>
    <name evidence="8 10" type="primary">tsaD</name>
    <name evidence="10" type="ORF">AQS8620_00142</name>
</gene>
<dbReference type="GO" id="GO:0005737">
    <property type="term" value="C:cytoplasm"/>
    <property type="evidence" value="ECO:0007669"/>
    <property type="project" value="UniProtKB-SubCell"/>
</dbReference>
<keyword evidence="6 8" id="KW-0012">Acyltransferase</keyword>
<dbReference type="FunFam" id="3.30.420.40:FF:000012">
    <property type="entry name" value="tRNA N6-adenosine threonylcarbamoyltransferase"/>
    <property type="match status" value="1"/>
</dbReference>